<dbReference type="InterPro" id="IPR044731">
    <property type="entry name" value="BDH-like"/>
</dbReference>
<dbReference type="AlphaFoldDB" id="A0AAU6T9H9"/>
<dbReference type="Gene3D" id="1.20.1090.10">
    <property type="entry name" value="Dehydroquinate synthase-like - alpha domain"/>
    <property type="match status" value="1"/>
</dbReference>
<dbReference type="GO" id="GO:0008106">
    <property type="term" value="F:alcohol dehydrogenase (NADP+) activity"/>
    <property type="evidence" value="ECO:0007669"/>
    <property type="project" value="UniProtKB-EC"/>
</dbReference>
<evidence type="ECO:0000259" key="3">
    <source>
        <dbReference type="Pfam" id="PF25137"/>
    </source>
</evidence>
<dbReference type="GO" id="GO:0046872">
    <property type="term" value="F:metal ion binding"/>
    <property type="evidence" value="ECO:0007669"/>
    <property type="project" value="InterPro"/>
</dbReference>
<dbReference type="FunFam" id="3.40.50.1970:FF:000008">
    <property type="entry name" value="Alcohol dehydrogenase YqhD"/>
    <property type="match status" value="1"/>
</dbReference>
<gene>
    <name evidence="4" type="primary">yqhD</name>
    <name evidence="4" type="ORF">MRK42_01310</name>
</gene>
<dbReference type="PANTHER" id="PTHR43633:SF1">
    <property type="entry name" value="ALCOHOL DEHYDROGENASE YQHD"/>
    <property type="match status" value="1"/>
</dbReference>
<evidence type="ECO:0000259" key="2">
    <source>
        <dbReference type="Pfam" id="PF00465"/>
    </source>
</evidence>
<dbReference type="FunFam" id="1.20.1090.10:FF:000005">
    <property type="entry name" value="Alcohol dehydrogenase YqhD"/>
    <property type="match status" value="1"/>
</dbReference>
<name>A0AAU6T9H9_9GAMM</name>
<dbReference type="Gene3D" id="3.40.50.1970">
    <property type="match status" value="1"/>
</dbReference>
<evidence type="ECO:0000313" key="4">
    <source>
        <dbReference type="EMBL" id="XAG41708.1"/>
    </source>
</evidence>
<dbReference type="RefSeq" id="WP_224210816.1">
    <property type="nucleotide sequence ID" value="NZ_CP095328.1"/>
</dbReference>
<dbReference type="Pfam" id="PF00465">
    <property type="entry name" value="Fe-ADH"/>
    <property type="match status" value="1"/>
</dbReference>
<evidence type="ECO:0000256" key="1">
    <source>
        <dbReference type="ARBA" id="ARBA00023002"/>
    </source>
</evidence>
<protein>
    <submittedName>
        <fullName evidence="4">Alcohol dehydrogenase</fullName>
        <ecNumber evidence="4">1.1.1.2</ecNumber>
    </submittedName>
</protein>
<dbReference type="GO" id="GO:0005829">
    <property type="term" value="C:cytosol"/>
    <property type="evidence" value="ECO:0007669"/>
    <property type="project" value="TreeGrafter"/>
</dbReference>
<accession>A0AAU6T9H9</accession>
<proteinExistence type="predicted"/>
<dbReference type="NCBIfam" id="NF011717">
    <property type="entry name" value="PRK15138.1"/>
    <property type="match status" value="1"/>
</dbReference>
<feature type="domain" description="Alcohol dehydrogenase iron-type/glycerol dehydrogenase GldA" evidence="2">
    <location>
        <begin position="9"/>
        <end position="177"/>
    </location>
</feature>
<feature type="domain" description="Fe-containing alcohol dehydrogenase-like C-terminal" evidence="3">
    <location>
        <begin position="189"/>
        <end position="356"/>
    </location>
</feature>
<dbReference type="PROSITE" id="PS00913">
    <property type="entry name" value="ADH_IRON_1"/>
    <property type="match status" value="1"/>
</dbReference>
<dbReference type="Pfam" id="PF25137">
    <property type="entry name" value="ADH_Fe_C"/>
    <property type="match status" value="1"/>
</dbReference>
<dbReference type="CDD" id="cd08187">
    <property type="entry name" value="BDH"/>
    <property type="match status" value="1"/>
</dbReference>
<dbReference type="GO" id="GO:1990002">
    <property type="term" value="F:methylglyoxal reductase (NADPH) (acetol producing) activity"/>
    <property type="evidence" value="ECO:0007669"/>
    <property type="project" value="TreeGrafter"/>
</dbReference>
<dbReference type="SUPFAM" id="SSF56796">
    <property type="entry name" value="Dehydroquinate synthase-like"/>
    <property type="match status" value="1"/>
</dbReference>
<dbReference type="InterPro" id="IPR018211">
    <property type="entry name" value="ADH_Fe_CS"/>
</dbReference>
<keyword evidence="1 4" id="KW-0560">Oxidoreductase</keyword>
<reference evidence="4" key="1">
    <citation type="submission" date="2022-03" db="EMBL/GenBank/DDBJ databases">
        <title>Sea Food Isolates.</title>
        <authorList>
            <person name="Li C."/>
        </authorList>
    </citation>
    <scope>NUCLEOTIDE SEQUENCE</scope>
    <source>
        <strain evidence="4">19NY04SH05-1</strain>
    </source>
</reference>
<organism evidence="4">
    <name type="scientific">Aeromonas sp. 19NY04SH05-1</name>
    <dbReference type="NCBI Taxonomy" id="2920537"/>
    <lineage>
        <taxon>Bacteria</taxon>
        <taxon>Pseudomonadati</taxon>
        <taxon>Pseudomonadota</taxon>
        <taxon>Gammaproteobacteria</taxon>
        <taxon>Aeromonadales</taxon>
        <taxon>Aeromonadaceae</taxon>
        <taxon>Aeromonas</taxon>
    </lineage>
</organism>
<sequence>MNNFTLHTPTKVLFGKGQIAQLREQLPADARVLITYGGGSVVRSGLLAQIRTELAGMTLFEFGGIEPNPAYETLMGAVELARAEKVDFLLAVGGGSVLDGTKFIAAATPYDPARDPWHILETVGSEVRSAIPLGTVLTLPATGSEMNMGAVITRKRTGDKQHFFSPFVMPRFAVLDPVLTYTLPARQVANGVVDAFIHILEQYLTYPVNAKVQDRFAEGLLLTLIEEGPKALAEPENYDVRANIMWSATMALNGLIGAGVPHDWATHMLGHELTALYGLDHAQTLAVVLPALLEAKREQKHAKLLQYAERVWDLREGSEVERIDGAIAATRDFFTRMGLKTRLRDYDLGSLDIDALLGKLAEHGMTRLGEHGDIDLVQSQHIYEAAW</sequence>
<dbReference type="PROSITE" id="PS00060">
    <property type="entry name" value="ADH_IRON_2"/>
    <property type="match status" value="1"/>
</dbReference>
<dbReference type="PANTHER" id="PTHR43633">
    <property type="entry name" value="ALCOHOL DEHYDROGENASE YQHD"/>
    <property type="match status" value="1"/>
</dbReference>
<dbReference type="InterPro" id="IPR001670">
    <property type="entry name" value="ADH_Fe/GldA"/>
</dbReference>
<dbReference type="EC" id="1.1.1.2" evidence="4"/>
<dbReference type="GO" id="GO:1990362">
    <property type="term" value="F:butanol dehydrogenase (NAD+) activity"/>
    <property type="evidence" value="ECO:0007669"/>
    <property type="project" value="InterPro"/>
</dbReference>
<dbReference type="EMBL" id="CP095328">
    <property type="protein sequence ID" value="XAG41708.1"/>
    <property type="molecule type" value="Genomic_DNA"/>
</dbReference>
<dbReference type="InterPro" id="IPR056798">
    <property type="entry name" value="ADH_Fe_C"/>
</dbReference>